<evidence type="ECO:0000313" key="2">
    <source>
        <dbReference type="EMBL" id="ADX68196.1"/>
    </source>
</evidence>
<reference evidence="2 3" key="1">
    <citation type="journal article" date="2011" name="Stand. Genomic Sci.">
        <title>Complete genome sequence of Weeksella virosa type strain (9751).</title>
        <authorList>
            <person name="Lang E."/>
            <person name="Teshima H."/>
            <person name="Lucas S."/>
            <person name="Lapidus A."/>
            <person name="Hammon N."/>
            <person name="Deshpande S."/>
            <person name="Nolan M."/>
            <person name="Cheng J.F."/>
            <person name="Pitluck S."/>
            <person name="Liolios K."/>
            <person name="Pagani I."/>
            <person name="Mikhailova N."/>
            <person name="Ivanova N."/>
            <person name="Mavromatis K."/>
            <person name="Pati A."/>
            <person name="Tapia R."/>
            <person name="Han C."/>
            <person name="Goodwin L."/>
            <person name="Chen A."/>
            <person name="Palaniappan K."/>
            <person name="Land M."/>
            <person name="Hauser L."/>
            <person name="Chang Y.J."/>
            <person name="Jeffries C.D."/>
            <person name="Brambilla E.M."/>
            <person name="Kopitz M."/>
            <person name="Rohde M."/>
            <person name="Goker M."/>
            <person name="Tindall B.J."/>
            <person name="Detter J.C."/>
            <person name="Woyke T."/>
            <person name="Bristow J."/>
            <person name="Eisen J.A."/>
            <person name="Markowitz V."/>
            <person name="Hugenholtz P."/>
            <person name="Klenk H.P."/>
            <person name="Kyrpides N.C."/>
        </authorList>
    </citation>
    <scope>NUCLEOTIDE SEQUENCE [LARGE SCALE GENOMIC DNA]</scope>
    <source>
        <strain evidence="3">ATCC 43766 / DSM 16922 / JCM 21250 / NBRC 16016 / NCTC 11634 / CL345/78</strain>
    </source>
</reference>
<dbReference type="HOGENOM" id="CLU_2144858_0_0_10"/>
<dbReference type="EMBL" id="CP002455">
    <property type="protein sequence ID" value="ADX68196.1"/>
    <property type="molecule type" value="Genomic_DNA"/>
</dbReference>
<accession>F0NYR5</accession>
<keyword evidence="1" id="KW-0472">Membrane</keyword>
<proteinExistence type="predicted"/>
<dbReference type="OrthoDB" id="981524at2"/>
<sequence>MRDIKPTNPYRVPDNYFDHLEQSILETNFSTKKRKLSLGPLLVAASVILLAVTLYYTLYQTNSSFVDAKKEELVYNRLFDLFISEDYKNVPDEMENEKLQEFYSDDLLIVMD</sequence>
<keyword evidence="1" id="KW-1133">Transmembrane helix</keyword>
<dbReference type="RefSeq" id="WP_013598585.1">
    <property type="nucleotide sequence ID" value="NC_015144.1"/>
</dbReference>
<name>F0NYR5_WEEVC</name>
<reference evidence="3" key="2">
    <citation type="journal article" date="2011" name="Stand. Genomic Sci.">
        <title>Complete genome sequence of Weeksella virosa type strain (9751T).</title>
        <authorList>
            <person name="Lang E."/>
            <person name="Teshima H."/>
            <person name="Lucas S."/>
            <person name="Lapidus A."/>
            <person name="Hammon N."/>
            <person name="Deshpande S."/>
            <person name="Nolan M."/>
            <person name="Cheng J."/>
            <person name="Pitluck S."/>
            <person name="Liolios K."/>
            <person name="Pagani I."/>
            <person name="Mikhailova N."/>
            <person name="Ivanova N."/>
            <person name="Mavromatis K."/>
            <person name="Pati A."/>
            <person name="Tapia R."/>
            <person name="Han C."/>
            <person name="Goodwin L."/>
            <person name="Chen A."/>
            <person name="Palaniappan K."/>
            <person name="Land M."/>
            <person name="Hauser L."/>
            <person name="Chang Y."/>
            <person name="Jeffries C."/>
            <person name="Brambilla E."/>
            <person name="Kopitz M."/>
            <person name="Rohde M."/>
            <person name="Goker M."/>
            <person name="Tindall B."/>
            <person name="Detter J."/>
            <person name="Woyke T."/>
            <person name="Bristow J."/>
            <person name="Eisen J."/>
            <person name="Markowitz V."/>
            <person name="Hugenholtz P."/>
            <person name="Klenk H."/>
            <person name="Kyrpides N."/>
        </authorList>
    </citation>
    <scope>NUCLEOTIDE SEQUENCE [LARGE SCALE GENOMIC DNA]</scope>
    <source>
        <strain evidence="3">ATCC 43766 / DSM 16922 / JCM 21250 / NBRC 16016 / NCTC 11634 / CL345/78</strain>
    </source>
</reference>
<keyword evidence="1" id="KW-0812">Transmembrane</keyword>
<protein>
    <submittedName>
        <fullName evidence="2">Uncharacterized protein</fullName>
    </submittedName>
</protein>
<dbReference type="AlphaFoldDB" id="F0NYR5"/>
<dbReference type="Proteomes" id="UP000008641">
    <property type="component" value="Chromosome"/>
</dbReference>
<keyword evidence="3" id="KW-1185">Reference proteome</keyword>
<gene>
    <name evidence="2" type="ordered locus">Weevi_1496</name>
</gene>
<dbReference type="KEGG" id="wvi:Weevi_1496"/>
<evidence type="ECO:0000256" key="1">
    <source>
        <dbReference type="SAM" id="Phobius"/>
    </source>
</evidence>
<evidence type="ECO:0000313" key="3">
    <source>
        <dbReference type="Proteomes" id="UP000008641"/>
    </source>
</evidence>
<feature type="transmembrane region" description="Helical" evidence="1">
    <location>
        <begin position="38"/>
        <end position="59"/>
    </location>
</feature>
<organism evidence="2 3">
    <name type="scientific">Weeksella virosa (strain ATCC 43766 / DSM 16922 / JCM 21250 / CCUG 30538 / CDC 9751 / IAM 14551 / NBRC 16016 / NCTC 11634 / CL345/78)</name>
    <dbReference type="NCBI Taxonomy" id="865938"/>
    <lineage>
        <taxon>Bacteria</taxon>
        <taxon>Pseudomonadati</taxon>
        <taxon>Bacteroidota</taxon>
        <taxon>Flavobacteriia</taxon>
        <taxon>Flavobacteriales</taxon>
        <taxon>Weeksellaceae</taxon>
        <taxon>Weeksella</taxon>
    </lineage>
</organism>